<dbReference type="PANTHER" id="PTHR12817">
    <property type="entry name" value="TRAFFICKING PROTEIN PARTICLE COMPLEX SUBUNIT 6B"/>
    <property type="match status" value="1"/>
</dbReference>
<keyword evidence="5" id="KW-1185">Reference proteome</keyword>
<comment type="subcellular location">
    <subcellularLocation>
        <location evidence="1">Golgi apparatus</location>
        <location evidence="1">cis-Golgi network</location>
    </subcellularLocation>
</comment>
<comment type="similarity">
    <text evidence="2">Belongs to the TRAPP small subunits family. BET3 subfamily.</text>
</comment>
<dbReference type="Proteomes" id="UP000786811">
    <property type="component" value="Unassembled WGS sequence"/>
</dbReference>
<dbReference type="AlphaFoldDB" id="A0A8J2MH07"/>
<dbReference type="GO" id="GO:0005802">
    <property type="term" value="C:trans-Golgi network"/>
    <property type="evidence" value="ECO:0007669"/>
    <property type="project" value="TreeGrafter"/>
</dbReference>
<dbReference type="Gene3D" id="3.30.1380.20">
    <property type="entry name" value="Trafficking protein particle complex subunit 3"/>
    <property type="match status" value="1"/>
</dbReference>
<dbReference type="PANTHER" id="PTHR12817:SF0">
    <property type="entry name" value="GEO08327P1"/>
    <property type="match status" value="1"/>
</dbReference>
<sequence>MKPQVADSKINSSGTSVSSTTSTLGEANECLFEFLHAEIMNYVIEKNASESDVKDTEENLSELEWMGFGVGYRIIERLTREWVRFKDELDMIKFICTDYWSSLYHKQIDNLKTNHHGTYVLQDNEFRLLKHLANHNSNNNNKQYLRECPRLIAFTCGLLRGSLANLGISSIVKAEITLIPTCKFHVEVQRV</sequence>
<dbReference type="SUPFAM" id="SSF111126">
    <property type="entry name" value="Ligand-binding domain in the NO signalling and Golgi transport"/>
    <property type="match status" value="1"/>
</dbReference>
<dbReference type="CDD" id="cd14944">
    <property type="entry name" value="TRAPPC6A_Trs33"/>
    <property type="match status" value="1"/>
</dbReference>
<feature type="region of interest" description="Disordered" evidence="3">
    <location>
        <begin position="1"/>
        <end position="21"/>
    </location>
</feature>
<dbReference type="GO" id="GO:0030008">
    <property type="term" value="C:TRAPP complex"/>
    <property type="evidence" value="ECO:0007669"/>
    <property type="project" value="TreeGrafter"/>
</dbReference>
<reference evidence="4" key="1">
    <citation type="submission" date="2021-04" db="EMBL/GenBank/DDBJ databases">
        <authorList>
            <person name="Chebbi M.A.C M."/>
        </authorList>
    </citation>
    <scope>NUCLEOTIDE SEQUENCE</scope>
</reference>
<dbReference type="Pfam" id="PF04051">
    <property type="entry name" value="TRAPP"/>
    <property type="match status" value="1"/>
</dbReference>
<comment type="caution">
    <text evidence="4">The sequence shown here is derived from an EMBL/GenBank/DDBJ whole genome shotgun (WGS) entry which is preliminary data.</text>
</comment>
<proteinExistence type="inferred from homology"/>
<dbReference type="InterPro" id="IPR037992">
    <property type="entry name" value="TRAPPC6/Trs33"/>
</dbReference>
<evidence type="ECO:0000256" key="1">
    <source>
        <dbReference type="ARBA" id="ARBA00004222"/>
    </source>
</evidence>
<protein>
    <submittedName>
        <fullName evidence="4">Similar to trappc6b: Trafficking protein particle complex subunit 6b (Danio rerio)</fullName>
    </submittedName>
</protein>
<dbReference type="GO" id="GO:0006888">
    <property type="term" value="P:endoplasmic reticulum to Golgi vesicle-mediated transport"/>
    <property type="evidence" value="ECO:0007669"/>
    <property type="project" value="TreeGrafter"/>
</dbReference>
<evidence type="ECO:0000256" key="2">
    <source>
        <dbReference type="ARBA" id="ARBA00006218"/>
    </source>
</evidence>
<dbReference type="InterPro" id="IPR024096">
    <property type="entry name" value="NO_sig/Golgi_transp_ligand-bd"/>
</dbReference>
<name>A0A8J2MH07_COTCN</name>
<dbReference type="GO" id="GO:0005801">
    <property type="term" value="C:cis-Golgi network"/>
    <property type="evidence" value="ECO:0007669"/>
    <property type="project" value="TreeGrafter"/>
</dbReference>
<evidence type="ECO:0000313" key="5">
    <source>
        <dbReference type="Proteomes" id="UP000786811"/>
    </source>
</evidence>
<dbReference type="OrthoDB" id="941624at2759"/>
<organism evidence="4 5">
    <name type="scientific">Cotesia congregata</name>
    <name type="common">Parasitoid wasp</name>
    <name type="synonym">Apanteles congregatus</name>
    <dbReference type="NCBI Taxonomy" id="51543"/>
    <lineage>
        <taxon>Eukaryota</taxon>
        <taxon>Metazoa</taxon>
        <taxon>Ecdysozoa</taxon>
        <taxon>Arthropoda</taxon>
        <taxon>Hexapoda</taxon>
        <taxon>Insecta</taxon>
        <taxon>Pterygota</taxon>
        <taxon>Neoptera</taxon>
        <taxon>Endopterygota</taxon>
        <taxon>Hymenoptera</taxon>
        <taxon>Apocrita</taxon>
        <taxon>Ichneumonoidea</taxon>
        <taxon>Braconidae</taxon>
        <taxon>Microgastrinae</taxon>
        <taxon>Cotesia</taxon>
    </lineage>
</organism>
<gene>
    <name evidence="4" type="ORF">HICCMSTLAB_LOCUS3032</name>
</gene>
<dbReference type="InterPro" id="IPR007194">
    <property type="entry name" value="TRAPP_component"/>
</dbReference>
<evidence type="ECO:0000313" key="4">
    <source>
        <dbReference type="EMBL" id="CAG5079519.1"/>
    </source>
</evidence>
<evidence type="ECO:0000256" key="3">
    <source>
        <dbReference type="SAM" id="MobiDB-lite"/>
    </source>
</evidence>
<dbReference type="EMBL" id="CAJNRD030001117">
    <property type="protein sequence ID" value="CAG5079519.1"/>
    <property type="molecule type" value="Genomic_DNA"/>
</dbReference>
<feature type="compositionally biased region" description="Low complexity" evidence="3">
    <location>
        <begin position="12"/>
        <end position="21"/>
    </location>
</feature>
<accession>A0A8J2MH07</accession>